<dbReference type="RefSeq" id="WP_050642269.1">
    <property type="nucleotide sequence ID" value="NZ_CABKUE010000009.1"/>
</dbReference>
<evidence type="ECO:0000259" key="8">
    <source>
        <dbReference type="Pfam" id="PF02562"/>
    </source>
</evidence>
<evidence type="ECO:0000256" key="3">
    <source>
        <dbReference type="ARBA" id="ARBA00022490"/>
    </source>
</evidence>
<dbReference type="EMBL" id="CYZU01000038">
    <property type="protein sequence ID" value="CUO84834.1"/>
    <property type="molecule type" value="Genomic_DNA"/>
</dbReference>
<evidence type="ECO:0000313" key="9">
    <source>
        <dbReference type="EMBL" id="CUO84834.1"/>
    </source>
</evidence>
<comment type="similarity">
    <text evidence="2">Belongs to the PhoH family.</text>
</comment>
<feature type="region of interest" description="Disordered" evidence="7">
    <location>
        <begin position="316"/>
        <end position="336"/>
    </location>
</feature>
<dbReference type="AlphaFoldDB" id="A0A174ICB6"/>
<organism evidence="9 10">
    <name type="scientific">Faecalicatena contorta</name>
    <dbReference type="NCBI Taxonomy" id="39482"/>
    <lineage>
        <taxon>Bacteria</taxon>
        <taxon>Bacillati</taxon>
        <taxon>Bacillota</taxon>
        <taxon>Clostridia</taxon>
        <taxon>Lachnospirales</taxon>
        <taxon>Lachnospiraceae</taxon>
        <taxon>Faecalicatena</taxon>
    </lineage>
</organism>
<evidence type="ECO:0000256" key="7">
    <source>
        <dbReference type="SAM" id="MobiDB-lite"/>
    </source>
</evidence>
<comment type="subcellular location">
    <subcellularLocation>
        <location evidence="1">Cytoplasm</location>
    </subcellularLocation>
</comment>
<dbReference type="InterPro" id="IPR027417">
    <property type="entry name" value="P-loop_NTPase"/>
</dbReference>
<name>A0A174ICB6_9FIRM</name>
<dbReference type="SUPFAM" id="SSF52540">
    <property type="entry name" value="P-loop containing nucleoside triphosphate hydrolases"/>
    <property type="match status" value="1"/>
</dbReference>
<keyword evidence="3" id="KW-0963">Cytoplasm</keyword>
<dbReference type="OrthoDB" id="9773137at2"/>
<feature type="domain" description="PhoH-like protein" evidence="8">
    <location>
        <begin position="110"/>
        <end position="314"/>
    </location>
</feature>
<evidence type="ECO:0000256" key="5">
    <source>
        <dbReference type="ARBA" id="ARBA00022840"/>
    </source>
</evidence>
<dbReference type="FunFam" id="3.40.50.300:FF:000013">
    <property type="entry name" value="PhoH family ATPase"/>
    <property type="match status" value="1"/>
</dbReference>
<gene>
    <name evidence="9" type="primary">ybeZ</name>
    <name evidence="9" type="ORF">ERS852491_03502</name>
</gene>
<dbReference type="GO" id="GO:0005829">
    <property type="term" value="C:cytosol"/>
    <property type="evidence" value="ECO:0007669"/>
    <property type="project" value="TreeGrafter"/>
</dbReference>
<proteinExistence type="inferred from homology"/>
<dbReference type="GO" id="GO:0005524">
    <property type="term" value="F:ATP binding"/>
    <property type="evidence" value="ECO:0007669"/>
    <property type="project" value="UniProtKB-KW"/>
</dbReference>
<dbReference type="Gene3D" id="3.40.50.300">
    <property type="entry name" value="P-loop containing nucleotide triphosphate hydrolases"/>
    <property type="match status" value="1"/>
</dbReference>
<dbReference type="Proteomes" id="UP000095544">
    <property type="component" value="Unassembled WGS sequence"/>
</dbReference>
<reference evidence="9 10" key="1">
    <citation type="submission" date="2015-09" db="EMBL/GenBank/DDBJ databases">
        <authorList>
            <consortium name="Pathogen Informatics"/>
        </authorList>
    </citation>
    <scope>NUCLEOTIDE SEQUENCE [LARGE SCALE GENOMIC DNA]</scope>
    <source>
        <strain evidence="9 10">2789STDY5834876</strain>
    </source>
</reference>
<evidence type="ECO:0000256" key="6">
    <source>
        <dbReference type="ARBA" id="ARBA00039970"/>
    </source>
</evidence>
<keyword evidence="4" id="KW-0547">Nucleotide-binding</keyword>
<evidence type="ECO:0000256" key="2">
    <source>
        <dbReference type="ARBA" id="ARBA00010393"/>
    </source>
</evidence>
<dbReference type="Pfam" id="PF02562">
    <property type="entry name" value="PhoH"/>
    <property type="match status" value="1"/>
</dbReference>
<evidence type="ECO:0000313" key="10">
    <source>
        <dbReference type="Proteomes" id="UP000095544"/>
    </source>
</evidence>
<dbReference type="PANTHER" id="PTHR30473">
    <property type="entry name" value="PROTEIN PHOH"/>
    <property type="match status" value="1"/>
</dbReference>
<protein>
    <recommendedName>
        <fullName evidence="6">PhoH-like protein</fullName>
    </recommendedName>
</protein>
<evidence type="ECO:0000256" key="1">
    <source>
        <dbReference type="ARBA" id="ARBA00004496"/>
    </source>
</evidence>
<dbReference type="InterPro" id="IPR003714">
    <property type="entry name" value="PhoH"/>
</dbReference>
<evidence type="ECO:0000256" key="4">
    <source>
        <dbReference type="ARBA" id="ARBA00022741"/>
    </source>
</evidence>
<dbReference type="STRING" id="39482.ERS852491_03502"/>
<accession>A0A174ICB6</accession>
<sequence length="336" mass="37470">MQKEQLSFDTINQQQAVFGPEDKYIKLIENSFHVSIVGRDSMLEVAGESEIDVNCVKEVLECMKQLHTGGAALTEDTVHRLIEESRDGGLDETYKAMQDVVTLTYKHGPVKCKTLGQKNYVKALKENIVTFCIGPAGTGKTYLAVAQAAEELKRGEIDKIIMSRPAIEAGEERLGFLPGDLAQKVDPYLRPLYDALDDIFGREKSEKHQERGEIEIAPLAYMRGRTLSRARVIIDESQNASFSTLKMALTRLGEGSKMVLTGDVTQIDLPRNTDSGLERCARILGGIDDIAVTKLSNRDVVRNKIVKDIVKAFEKEEERTQARRDKKRIGSGPKTR</sequence>
<feature type="compositionally biased region" description="Basic residues" evidence="7">
    <location>
        <begin position="324"/>
        <end position="336"/>
    </location>
</feature>
<dbReference type="PANTHER" id="PTHR30473:SF1">
    <property type="entry name" value="PHOH-LIKE PROTEIN"/>
    <property type="match status" value="1"/>
</dbReference>
<keyword evidence="5" id="KW-0067">ATP-binding</keyword>
<dbReference type="InterPro" id="IPR051451">
    <property type="entry name" value="PhoH2-like"/>
</dbReference>